<organism evidence="2 3">
    <name type="scientific">Gigaspora margarita</name>
    <dbReference type="NCBI Taxonomy" id="4874"/>
    <lineage>
        <taxon>Eukaryota</taxon>
        <taxon>Fungi</taxon>
        <taxon>Fungi incertae sedis</taxon>
        <taxon>Mucoromycota</taxon>
        <taxon>Glomeromycotina</taxon>
        <taxon>Glomeromycetes</taxon>
        <taxon>Diversisporales</taxon>
        <taxon>Gigasporaceae</taxon>
        <taxon>Gigaspora</taxon>
    </lineage>
</organism>
<feature type="domain" description="C17orf113 probable zinc finger" evidence="1">
    <location>
        <begin position="46"/>
        <end position="104"/>
    </location>
</feature>
<dbReference type="InterPro" id="IPR057456">
    <property type="entry name" value="Znf_C17orf113"/>
</dbReference>
<feature type="non-terminal residue" evidence="2">
    <location>
        <position position="1"/>
    </location>
</feature>
<reference evidence="2 3" key="1">
    <citation type="submission" date="2021-06" db="EMBL/GenBank/DDBJ databases">
        <authorList>
            <person name="Kallberg Y."/>
            <person name="Tangrot J."/>
            <person name="Rosling A."/>
        </authorList>
    </citation>
    <scope>NUCLEOTIDE SEQUENCE [LARGE SCALE GENOMIC DNA]</scope>
    <source>
        <strain evidence="2 3">120-4 pot B 10/14</strain>
    </source>
</reference>
<sequence length="111" mass="12957">SLTIDKFIIRQSSKTSYQSNMNNNSSESDQKKKICTTWNPNLSKVYPWLKKYEGNYAVVIVFCTWFKTAKKVNQFTEGMKSLQNQSFEHHLATVDHQNATIFQDNRQTTII</sequence>
<dbReference type="Pfam" id="PF25431">
    <property type="entry name" value="zf-C17orf113"/>
    <property type="match status" value="1"/>
</dbReference>
<comment type="caution">
    <text evidence="2">The sequence shown here is derived from an EMBL/GenBank/DDBJ whole genome shotgun (WGS) entry which is preliminary data.</text>
</comment>
<evidence type="ECO:0000313" key="3">
    <source>
        <dbReference type="Proteomes" id="UP000789901"/>
    </source>
</evidence>
<accession>A0ABN7W4N6</accession>
<evidence type="ECO:0000259" key="1">
    <source>
        <dbReference type="Pfam" id="PF25431"/>
    </source>
</evidence>
<name>A0ABN7W4N6_GIGMA</name>
<proteinExistence type="predicted"/>
<evidence type="ECO:0000313" key="2">
    <source>
        <dbReference type="EMBL" id="CAG8816127.1"/>
    </source>
</evidence>
<keyword evidence="3" id="KW-1185">Reference proteome</keyword>
<protein>
    <submittedName>
        <fullName evidence="2">26620_t:CDS:1</fullName>
    </submittedName>
</protein>
<dbReference type="Proteomes" id="UP000789901">
    <property type="component" value="Unassembled WGS sequence"/>
</dbReference>
<dbReference type="EMBL" id="CAJVQB010030851">
    <property type="protein sequence ID" value="CAG8816127.1"/>
    <property type="molecule type" value="Genomic_DNA"/>
</dbReference>
<gene>
    <name evidence="2" type="ORF">GMARGA_LOCUS26458</name>
</gene>